<keyword evidence="3" id="KW-0456">Lyase</keyword>
<sequence>MYDYVEFVAEYGPFDLHDLDNLCRAAELHNLSTMIKVDQEPRGFIAQRAIGSGFQSVLYADCQNVEDVKECVRITRADTPEDGGSYGVATRRFSYMGYGGSPEYVQALRDVVVVIMIEKKGTVDNIEEVLSVEGVDMIQWGGSDYSMSIGKVGQRGAPEISEAHDKVFKTAIKMGVPPRAEIGSADDAKRYLDMGVRHFCIGTDISILYSWWREHGDGLRKVIEGH</sequence>
<feature type="domain" description="HpcH/HpaI aldolase/citrate lyase" evidence="4">
    <location>
        <begin position="15"/>
        <end position="204"/>
    </location>
</feature>
<evidence type="ECO:0000313" key="6">
    <source>
        <dbReference type="Proteomes" id="UP001174909"/>
    </source>
</evidence>
<dbReference type="Proteomes" id="UP001174909">
    <property type="component" value="Unassembled WGS sequence"/>
</dbReference>
<evidence type="ECO:0000259" key="4">
    <source>
        <dbReference type="Pfam" id="PF03328"/>
    </source>
</evidence>
<protein>
    <submittedName>
        <fullName evidence="5">5-keto-4-deoxy-D-glucarate aldolase</fullName>
    </submittedName>
</protein>
<dbReference type="AlphaFoldDB" id="A0AA35TUJ2"/>
<dbReference type="GO" id="GO:0005737">
    <property type="term" value="C:cytoplasm"/>
    <property type="evidence" value="ECO:0007669"/>
    <property type="project" value="TreeGrafter"/>
</dbReference>
<comment type="similarity">
    <text evidence="1">Belongs to the HpcH/HpaI aldolase family.</text>
</comment>
<evidence type="ECO:0000256" key="2">
    <source>
        <dbReference type="ARBA" id="ARBA00022723"/>
    </source>
</evidence>
<dbReference type="GO" id="GO:0016832">
    <property type="term" value="F:aldehyde-lyase activity"/>
    <property type="evidence" value="ECO:0007669"/>
    <property type="project" value="TreeGrafter"/>
</dbReference>
<dbReference type="Pfam" id="PF03328">
    <property type="entry name" value="HpcH_HpaI"/>
    <property type="match status" value="1"/>
</dbReference>
<gene>
    <name evidence="5" type="ORF">GBAR_LOCUS29522</name>
</gene>
<dbReference type="GO" id="GO:0046872">
    <property type="term" value="F:metal ion binding"/>
    <property type="evidence" value="ECO:0007669"/>
    <property type="project" value="UniProtKB-KW"/>
</dbReference>
<dbReference type="SUPFAM" id="SSF51621">
    <property type="entry name" value="Phosphoenolpyruvate/pyruvate domain"/>
    <property type="match status" value="1"/>
</dbReference>
<organism evidence="5 6">
    <name type="scientific">Geodia barretti</name>
    <name type="common">Barrett's horny sponge</name>
    <dbReference type="NCBI Taxonomy" id="519541"/>
    <lineage>
        <taxon>Eukaryota</taxon>
        <taxon>Metazoa</taxon>
        <taxon>Porifera</taxon>
        <taxon>Demospongiae</taxon>
        <taxon>Heteroscleromorpha</taxon>
        <taxon>Tetractinellida</taxon>
        <taxon>Astrophorina</taxon>
        <taxon>Geodiidae</taxon>
        <taxon>Geodia</taxon>
    </lineage>
</organism>
<keyword evidence="2" id="KW-0479">Metal-binding</keyword>
<dbReference type="PANTHER" id="PTHR30502">
    <property type="entry name" value="2-KETO-3-DEOXY-L-RHAMNONATE ALDOLASE"/>
    <property type="match status" value="1"/>
</dbReference>
<dbReference type="InterPro" id="IPR005000">
    <property type="entry name" value="Aldolase/citrate-lyase_domain"/>
</dbReference>
<dbReference type="InterPro" id="IPR040442">
    <property type="entry name" value="Pyrv_kinase-like_dom_sf"/>
</dbReference>
<reference evidence="5" key="1">
    <citation type="submission" date="2023-03" db="EMBL/GenBank/DDBJ databases">
        <authorList>
            <person name="Steffen K."/>
            <person name="Cardenas P."/>
        </authorList>
    </citation>
    <scope>NUCLEOTIDE SEQUENCE</scope>
</reference>
<dbReference type="PANTHER" id="PTHR30502:SF0">
    <property type="entry name" value="PHOSPHOENOLPYRUVATE CARBOXYLASE FAMILY PROTEIN"/>
    <property type="match status" value="1"/>
</dbReference>
<accession>A0AA35TUJ2</accession>
<keyword evidence="6" id="KW-1185">Reference proteome</keyword>
<proteinExistence type="inferred from homology"/>
<dbReference type="InterPro" id="IPR015813">
    <property type="entry name" value="Pyrv/PenolPyrv_kinase-like_dom"/>
</dbReference>
<dbReference type="InterPro" id="IPR050251">
    <property type="entry name" value="HpcH-HpaI_aldolase"/>
</dbReference>
<dbReference type="Gene3D" id="3.20.20.60">
    <property type="entry name" value="Phosphoenolpyruvate-binding domains"/>
    <property type="match status" value="1"/>
</dbReference>
<evidence type="ECO:0000256" key="1">
    <source>
        <dbReference type="ARBA" id="ARBA00005568"/>
    </source>
</evidence>
<comment type="caution">
    <text evidence="5">The sequence shown here is derived from an EMBL/GenBank/DDBJ whole genome shotgun (WGS) entry which is preliminary data.</text>
</comment>
<evidence type="ECO:0000313" key="5">
    <source>
        <dbReference type="EMBL" id="CAI8054016.1"/>
    </source>
</evidence>
<dbReference type="EMBL" id="CASHTH010004135">
    <property type="protein sequence ID" value="CAI8054016.1"/>
    <property type="molecule type" value="Genomic_DNA"/>
</dbReference>
<evidence type="ECO:0000256" key="3">
    <source>
        <dbReference type="ARBA" id="ARBA00023239"/>
    </source>
</evidence>
<name>A0AA35TUJ2_GEOBA</name>